<dbReference type="EMBL" id="JAOCQF010000001">
    <property type="protein sequence ID" value="MCT8327937.1"/>
    <property type="molecule type" value="Genomic_DNA"/>
</dbReference>
<evidence type="ECO:0008006" key="3">
    <source>
        <dbReference type="Google" id="ProtNLM"/>
    </source>
</evidence>
<reference evidence="2" key="1">
    <citation type="submission" date="2023-07" db="EMBL/GenBank/DDBJ databases">
        <title>Defluviimonas sediminis sp. nov., isolated from mangrove sediment.</title>
        <authorList>
            <person name="Liu L."/>
            <person name="Li J."/>
            <person name="Huang Y."/>
            <person name="Pan J."/>
            <person name="Li M."/>
        </authorList>
    </citation>
    <scope>NUCLEOTIDE SEQUENCE [LARGE SCALE GENOMIC DNA]</scope>
    <source>
        <strain evidence="2">FT324</strain>
    </source>
</reference>
<evidence type="ECO:0000313" key="1">
    <source>
        <dbReference type="EMBL" id="MCT8327937.1"/>
    </source>
</evidence>
<organism evidence="1 2">
    <name type="scientific">Albidovulum sediminis</name>
    <dbReference type="NCBI Taxonomy" id="3066345"/>
    <lineage>
        <taxon>Bacteria</taxon>
        <taxon>Pseudomonadati</taxon>
        <taxon>Pseudomonadota</taxon>
        <taxon>Alphaproteobacteria</taxon>
        <taxon>Rhodobacterales</taxon>
        <taxon>Paracoccaceae</taxon>
        <taxon>Albidovulum</taxon>
    </lineage>
</organism>
<comment type="caution">
    <text evidence="1">The sequence shown here is derived from an EMBL/GenBank/DDBJ whole genome shotgun (WGS) entry which is preliminary data.</text>
</comment>
<protein>
    <recommendedName>
        <fullName evidence="3">VOC domain-containing protein</fullName>
    </recommendedName>
</protein>
<name>A0ABT2NGA0_9RHOB</name>
<dbReference type="Proteomes" id="UP001205601">
    <property type="component" value="Unassembled WGS sequence"/>
</dbReference>
<gene>
    <name evidence="1" type="ORF">N5I32_00245</name>
</gene>
<keyword evidence="2" id="KW-1185">Reference proteome</keyword>
<sequence>MGIGQRIGGGGHLETAGVKTAALTSARGDGKLTAADAGFAQFRVLVTNGDGTKTARTLTELGITEINLTEDATRIVLPDGSVIEFEMIPKCFAA</sequence>
<proteinExistence type="predicted"/>
<accession>A0ABT2NGA0</accession>
<evidence type="ECO:0000313" key="2">
    <source>
        <dbReference type="Proteomes" id="UP001205601"/>
    </source>
</evidence>